<evidence type="ECO:0000256" key="1">
    <source>
        <dbReference type="SAM" id="MobiDB-lite"/>
    </source>
</evidence>
<evidence type="ECO:0000313" key="3">
    <source>
        <dbReference type="Proteomes" id="UP000694381"/>
    </source>
</evidence>
<feature type="compositionally biased region" description="Pro residues" evidence="1">
    <location>
        <begin position="133"/>
        <end position="146"/>
    </location>
</feature>
<dbReference type="AlphaFoldDB" id="A0A8C6QJY2"/>
<organism evidence="2 3">
    <name type="scientific">Nannospalax galili</name>
    <name type="common">Northern Israeli blind subterranean mole rat</name>
    <name type="synonym">Spalax galili</name>
    <dbReference type="NCBI Taxonomy" id="1026970"/>
    <lineage>
        <taxon>Eukaryota</taxon>
        <taxon>Metazoa</taxon>
        <taxon>Chordata</taxon>
        <taxon>Craniata</taxon>
        <taxon>Vertebrata</taxon>
        <taxon>Euteleostomi</taxon>
        <taxon>Mammalia</taxon>
        <taxon>Eutheria</taxon>
        <taxon>Euarchontoglires</taxon>
        <taxon>Glires</taxon>
        <taxon>Rodentia</taxon>
        <taxon>Myomorpha</taxon>
        <taxon>Muroidea</taxon>
        <taxon>Spalacidae</taxon>
        <taxon>Spalacinae</taxon>
        <taxon>Nannospalax</taxon>
    </lineage>
</organism>
<sequence length="184" mass="20518">SCPLSPGLRTVPRCPRVPRHVSSAALGKWYPLRFNSDHMRARYPEREPAMQCPTCCTAPCYQPFPLDYQDASSALRMPSQRGFRPVSCSPYHGRDLVSESGIDFRPRHYSPPPPPPPPPPLLPQQPQILPPGYLFPPHPPPPPSPPASSLTILHETDKENTDNQNTDAEVPTEPSQLFSREQSN</sequence>
<reference evidence="2" key="1">
    <citation type="submission" date="2025-08" db="UniProtKB">
        <authorList>
            <consortium name="Ensembl"/>
        </authorList>
    </citation>
    <scope>IDENTIFICATION</scope>
</reference>
<dbReference type="Proteomes" id="UP000694381">
    <property type="component" value="Unassembled WGS sequence"/>
</dbReference>
<feature type="compositionally biased region" description="Pro residues" evidence="1">
    <location>
        <begin position="109"/>
        <end position="123"/>
    </location>
</feature>
<keyword evidence="3" id="KW-1185">Reference proteome</keyword>
<gene>
    <name evidence="2" type="primary">Dmrtb1</name>
</gene>
<accession>A0A8C6QJY2</accession>
<name>A0A8C6QJY2_NANGA</name>
<evidence type="ECO:0000313" key="2">
    <source>
        <dbReference type="Ensembl" id="ENSNGAP00000005173.1"/>
    </source>
</evidence>
<feature type="region of interest" description="Disordered" evidence="1">
    <location>
        <begin position="80"/>
        <end position="184"/>
    </location>
</feature>
<protein>
    <submittedName>
        <fullName evidence="2">DMRT-like family B with proline-rich C-terminal, 1</fullName>
    </submittedName>
</protein>
<reference evidence="2" key="2">
    <citation type="submission" date="2025-09" db="UniProtKB">
        <authorList>
            <consortium name="Ensembl"/>
        </authorList>
    </citation>
    <scope>IDENTIFICATION</scope>
</reference>
<proteinExistence type="predicted"/>
<dbReference type="Ensembl" id="ENSNGAT00000008793.1">
    <property type="protein sequence ID" value="ENSNGAP00000005173.1"/>
    <property type="gene ID" value="ENSNGAG00000007238.1"/>
</dbReference>
<feature type="compositionally biased region" description="Basic and acidic residues" evidence="1">
    <location>
        <begin position="92"/>
        <end position="106"/>
    </location>
</feature>
<dbReference type="GeneTree" id="ENSGT00940000161912"/>
<feature type="compositionally biased region" description="Polar residues" evidence="1">
    <location>
        <begin position="162"/>
        <end position="184"/>
    </location>
</feature>